<feature type="non-terminal residue" evidence="7">
    <location>
        <position position="1"/>
    </location>
</feature>
<proteinExistence type="predicted"/>
<organism evidence="7 8">
    <name type="scientific">Rotaria magnacalcarata</name>
    <dbReference type="NCBI Taxonomy" id="392030"/>
    <lineage>
        <taxon>Eukaryota</taxon>
        <taxon>Metazoa</taxon>
        <taxon>Spiralia</taxon>
        <taxon>Gnathifera</taxon>
        <taxon>Rotifera</taxon>
        <taxon>Eurotatoria</taxon>
        <taxon>Bdelloidea</taxon>
        <taxon>Philodinida</taxon>
        <taxon>Philodinidae</taxon>
        <taxon>Rotaria</taxon>
    </lineage>
</organism>
<reference evidence="7" key="1">
    <citation type="submission" date="2021-02" db="EMBL/GenBank/DDBJ databases">
        <authorList>
            <person name="Nowell W R."/>
        </authorList>
    </citation>
    <scope>NUCLEOTIDE SEQUENCE</scope>
</reference>
<keyword evidence="4 5" id="KW-0472">Membrane</keyword>
<evidence type="ECO:0000259" key="6">
    <source>
        <dbReference type="PROSITE" id="PS50929"/>
    </source>
</evidence>
<dbReference type="Gene3D" id="1.20.1560.10">
    <property type="entry name" value="ABC transporter type 1, transmembrane domain"/>
    <property type="match status" value="1"/>
</dbReference>
<dbReference type="InterPro" id="IPR036640">
    <property type="entry name" value="ABC1_TM_sf"/>
</dbReference>
<evidence type="ECO:0000256" key="3">
    <source>
        <dbReference type="ARBA" id="ARBA00022989"/>
    </source>
</evidence>
<protein>
    <recommendedName>
        <fullName evidence="6">ABC transmembrane type-1 domain-containing protein</fullName>
    </recommendedName>
</protein>
<dbReference type="Proteomes" id="UP000681720">
    <property type="component" value="Unassembled WGS sequence"/>
</dbReference>
<evidence type="ECO:0000256" key="2">
    <source>
        <dbReference type="ARBA" id="ARBA00022692"/>
    </source>
</evidence>
<accession>A0A8S2V5Z6</accession>
<keyword evidence="3 5" id="KW-1133">Transmembrane helix</keyword>
<dbReference type="InterPro" id="IPR039421">
    <property type="entry name" value="Type_1_exporter"/>
</dbReference>
<dbReference type="GO" id="GO:0005743">
    <property type="term" value="C:mitochondrial inner membrane"/>
    <property type="evidence" value="ECO:0007669"/>
    <property type="project" value="TreeGrafter"/>
</dbReference>
<dbReference type="GO" id="GO:0015421">
    <property type="term" value="F:ABC-type oligopeptide transporter activity"/>
    <property type="evidence" value="ECO:0007669"/>
    <property type="project" value="TreeGrafter"/>
</dbReference>
<dbReference type="Pfam" id="PF00664">
    <property type="entry name" value="ABC_membrane"/>
    <property type="match status" value="1"/>
</dbReference>
<dbReference type="EMBL" id="CAJOBJ010049925">
    <property type="protein sequence ID" value="CAF4368786.1"/>
    <property type="molecule type" value="Genomic_DNA"/>
</dbReference>
<comment type="subcellular location">
    <subcellularLocation>
        <location evidence="1">Membrane</location>
        <topology evidence="1">Multi-pass membrane protein</topology>
    </subcellularLocation>
</comment>
<dbReference type="AlphaFoldDB" id="A0A8S2V5Z6"/>
<sequence length="79" mass="8525">VIVKYTAKEIQSYSKASAVAQEVLGSIRTVTAFGGQKKEEQRFSENLLEAKQIGIKKGLYLGICQAAAQAAIYLAFAIT</sequence>
<evidence type="ECO:0000256" key="4">
    <source>
        <dbReference type="ARBA" id="ARBA00023136"/>
    </source>
</evidence>
<feature type="domain" description="ABC transmembrane type-1" evidence="6">
    <location>
        <begin position="1"/>
        <end position="79"/>
    </location>
</feature>
<evidence type="ECO:0000256" key="1">
    <source>
        <dbReference type="ARBA" id="ARBA00004141"/>
    </source>
</evidence>
<dbReference type="PANTHER" id="PTHR43394:SF27">
    <property type="entry name" value="ATP-DEPENDENT TRANSLOCASE ABCB1-LIKE"/>
    <property type="match status" value="1"/>
</dbReference>
<keyword evidence="2 5" id="KW-0812">Transmembrane</keyword>
<dbReference type="PROSITE" id="PS50929">
    <property type="entry name" value="ABC_TM1F"/>
    <property type="match status" value="1"/>
</dbReference>
<dbReference type="GO" id="GO:0090374">
    <property type="term" value="P:oligopeptide export from mitochondrion"/>
    <property type="evidence" value="ECO:0007669"/>
    <property type="project" value="TreeGrafter"/>
</dbReference>
<evidence type="ECO:0000256" key="5">
    <source>
        <dbReference type="SAM" id="Phobius"/>
    </source>
</evidence>
<evidence type="ECO:0000313" key="8">
    <source>
        <dbReference type="Proteomes" id="UP000681720"/>
    </source>
</evidence>
<dbReference type="SUPFAM" id="SSF90123">
    <property type="entry name" value="ABC transporter transmembrane region"/>
    <property type="match status" value="1"/>
</dbReference>
<dbReference type="GO" id="GO:0005524">
    <property type="term" value="F:ATP binding"/>
    <property type="evidence" value="ECO:0007669"/>
    <property type="project" value="InterPro"/>
</dbReference>
<gene>
    <name evidence="7" type="ORF">GIL414_LOCUS28746</name>
</gene>
<feature type="non-terminal residue" evidence="7">
    <location>
        <position position="79"/>
    </location>
</feature>
<comment type="caution">
    <text evidence="7">The sequence shown here is derived from an EMBL/GenBank/DDBJ whole genome shotgun (WGS) entry which is preliminary data.</text>
</comment>
<dbReference type="InterPro" id="IPR011527">
    <property type="entry name" value="ABC1_TM_dom"/>
</dbReference>
<name>A0A8S2V5Z6_9BILA</name>
<evidence type="ECO:0000313" key="7">
    <source>
        <dbReference type="EMBL" id="CAF4368786.1"/>
    </source>
</evidence>
<feature type="transmembrane region" description="Helical" evidence="5">
    <location>
        <begin position="58"/>
        <end position="78"/>
    </location>
</feature>
<dbReference type="PANTHER" id="PTHR43394">
    <property type="entry name" value="ATP-DEPENDENT PERMEASE MDL1, MITOCHONDRIAL"/>
    <property type="match status" value="1"/>
</dbReference>